<dbReference type="Proteomes" id="UP000184330">
    <property type="component" value="Unassembled WGS sequence"/>
</dbReference>
<dbReference type="Pfam" id="PF06985">
    <property type="entry name" value="HET"/>
    <property type="match status" value="1"/>
</dbReference>
<evidence type="ECO:0000259" key="2">
    <source>
        <dbReference type="Pfam" id="PF26640"/>
    </source>
</evidence>
<evidence type="ECO:0000313" key="3">
    <source>
        <dbReference type="EMBL" id="CZR63854.1"/>
    </source>
</evidence>
<dbReference type="OrthoDB" id="674604at2759"/>
<sequence>MRLINVNTYETQEFIGTNIPPYAILSHTWGSEEVSFQDWQDTSRRSQKAGFAKIQGACDQAREDGLEYVWVDTNCIDKTSSAELSEAINSMFAWYRDATQCYVYLADVPDTAATLNSDRGLDEDDLFCRSKWFKRGWTLQELLAPEVIVFFSQDWKSIGIFEINIPLLYGEGQRAFVRLQEEILRTTDDQSLFCWEWNKSIVPKSWTSILAPCPAVFECSGDYSPTTWADNLDVVPYNITNVGLSIKLPFIQTGNSDLVLAILQVDQATQLPDSRICIPLAKRGRVYYRLPFPTQPTPLHVALAGPENHIFVISKPGYSERDSFHSKVRFLGFATAPEFDIGFLLTFETIGNGPFTTKFGYRTLGAAFNQSQSVLGFTFVNAKAAENAAIEAVAAGIFDVIHDSLDKFVVILAIKLRQAADGSRTFKYYCQVVPQQVVNSHRLPGYEDLVHQAEGRIMDIKRNIDFSSDSGGEGTVVLGNVIHYSTTRYDARQQFVRVVHIVSGDERKNEKLKDGSESSISLFD</sequence>
<accession>A0A1L7XFQ1</accession>
<dbReference type="PANTHER" id="PTHR10622:SF10">
    <property type="entry name" value="HET DOMAIN-CONTAINING PROTEIN"/>
    <property type="match status" value="1"/>
</dbReference>
<organism evidence="3 4">
    <name type="scientific">Phialocephala subalpina</name>
    <dbReference type="NCBI Taxonomy" id="576137"/>
    <lineage>
        <taxon>Eukaryota</taxon>
        <taxon>Fungi</taxon>
        <taxon>Dikarya</taxon>
        <taxon>Ascomycota</taxon>
        <taxon>Pezizomycotina</taxon>
        <taxon>Leotiomycetes</taxon>
        <taxon>Helotiales</taxon>
        <taxon>Mollisiaceae</taxon>
        <taxon>Phialocephala</taxon>
        <taxon>Phialocephala fortinii species complex</taxon>
    </lineage>
</organism>
<gene>
    <name evidence="3" type="ORF">PAC_13751</name>
</gene>
<dbReference type="PANTHER" id="PTHR10622">
    <property type="entry name" value="HET DOMAIN-CONTAINING PROTEIN"/>
    <property type="match status" value="1"/>
</dbReference>
<dbReference type="InterPro" id="IPR058525">
    <property type="entry name" value="DUF8212"/>
</dbReference>
<feature type="domain" description="Heterokaryon incompatibility" evidence="1">
    <location>
        <begin position="22"/>
        <end position="111"/>
    </location>
</feature>
<dbReference type="InterPro" id="IPR010730">
    <property type="entry name" value="HET"/>
</dbReference>
<feature type="domain" description="DUF8212" evidence="2">
    <location>
        <begin position="174"/>
        <end position="196"/>
    </location>
</feature>
<evidence type="ECO:0000313" key="4">
    <source>
        <dbReference type="Proteomes" id="UP000184330"/>
    </source>
</evidence>
<dbReference type="EMBL" id="FJOG01000025">
    <property type="protein sequence ID" value="CZR63854.1"/>
    <property type="molecule type" value="Genomic_DNA"/>
</dbReference>
<dbReference type="STRING" id="576137.A0A1L7XFQ1"/>
<dbReference type="Pfam" id="PF26640">
    <property type="entry name" value="DUF8212"/>
    <property type="match status" value="1"/>
</dbReference>
<keyword evidence="4" id="KW-1185">Reference proteome</keyword>
<reference evidence="3 4" key="1">
    <citation type="submission" date="2016-03" db="EMBL/GenBank/DDBJ databases">
        <authorList>
            <person name="Ploux O."/>
        </authorList>
    </citation>
    <scope>NUCLEOTIDE SEQUENCE [LARGE SCALE GENOMIC DNA]</scope>
    <source>
        <strain evidence="3 4">UAMH 11012</strain>
    </source>
</reference>
<proteinExistence type="predicted"/>
<dbReference type="AlphaFoldDB" id="A0A1L7XFQ1"/>
<protein>
    <submittedName>
        <fullName evidence="3">Uncharacterized protein</fullName>
    </submittedName>
</protein>
<evidence type="ECO:0000259" key="1">
    <source>
        <dbReference type="Pfam" id="PF06985"/>
    </source>
</evidence>
<name>A0A1L7XFQ1_9HELO</name>